<dbReference type="InterPro" id="IPR038404">
    <property type="entry name" value="TRAP_DctP_sf"/>
</dbReference>
<comment type="caution">
    <text evidence="4">The sequence shown here is derived from an EMBL/GenBank/DDBJ whole genome shotgun (WGS) entry which is preliminary data.</text>
</comment>
<keyword evidence="3" id="KW-0479">Metal-binding</keyword>
<keyword evidence="1" id="KW-0732">Signal</keyword>
<feature type="binding site" evidence="2">
    <location>
        <position position="174"/>
    </location>
    <ligand>
        <name>substrate</name>
    </ligand>
</feature>
<evidence type="ECO:0000313" key="5">
    <source>
        <dbReference type="Proteomes" id="UP000634004"/>
    </source>
</evidence>
<feature type="binding site" evidence="3">
    <location>
        <position position="258"/>
    </location>
    <ligand>
        <name>substrate</name>
    </ligand>
</feature>
<name>A0A8J3G1B9_9PROT</name>
<dbReference type="InterPro" id="IPR006311">
    <property type="entry name" value="TAT_signal"/>
</dbReference>
<feature type="binding site" evidence="3">
    <location>
        <position position="232"/>
    </location>
    <ligand>
        <name>substrate</name>
    </ligand>
</feature>
<proteinExistence type="predicted"/>
<evidence type="ECO:0000313" key="4">
    <source>
        <dbReference type="EMBL" id="GHA83679.1"/>
    </source>
</evidence>
<dbReference type="PROSITE" id="PS51318">
    <property type="entry name" value="TAT"/>
    <property type="match status" value="1"/>
</dbReference>
<evidence type="ECO:0000256" key="1">
    <source>
        <dbReference type="ARBA" id="ARBA00022729"/>
    </source>
</evidence>
<dbReference type="InterPro" id="IPR026289">
    <property type="entry name" value="SBP_TakP-like"/>
</dbReference>
<dbReference type="Gene3D" id="3.40.190.170">
    <property type="entry name" value="Bacterial extracellular solute-binding protein, family 7"/>
    <property type="match status" value="1"/>
</dbReference>
<gene>
    <name evidence="4" type="ORF">GCM10009069_03730</name>
</gene>
<evidence type="ECO:0000256" key="3">
    <source>
        <dbReference type="PIRSR" id="PIRSR039026-2"/>
    </source>
</evidence>
<dbReference type="InterPro" id="IPR018389">
    <property type="entry name" value="DctP_fam"/>
</dbReference>
<dbReference type="RefSeq" id="WP_189494820.1">
    <property type="nucleotide sequence ID" value="NZ_BMZH01000001.1"/>
</dbReference>
<accession>A0A8J3G1B9</accession>
<reference evidence="4" key="2">
    <citation type="submission" date="2020-09" db="EMBL/GenBank/DDBJ databases">
        <authorList>
            <person name="Sun Q."/>
            <person name="Kim S."/>
        </authorList>
    </citation>
    <scope>NUCLEOTIDE SEQUENCE</scope>
    <source>
        <strain evidence="4">KCTC 32513</strain>
    </source>
</reference>
<feature type="binding site" evidence="3">
    <location>
        <position position="233"/>
    </location>
    <ligand>
        <name>Na(+)</name>
        <dbReference type="ChEBI" id="CHEBI:29101"/>
    </ligand>
</feature>
<dbReference type="EMBL" id="BMZH01000001">
    <property type="protein sequence ID" value="GHA83679.1"/>
    <property type="molecule type" value="Genomic_DNA"/>
</dbReference>
<reference evidence="4" key="1">
    <citation type="journal article" date="2014" name="Int. J. Syst. Evol. Microbiol.">
        <title>Complete genome sequence of Corynebacterium casei LMG S-19264T (=DSM 44701T), isolated from a smear-ripened cheese.</title>
        <authorList>
            <consortium name="US DOE Joint Genome Institute (JGI-PGF)"/>
            <person name="Walter F."/>
            <person name="Albersmeier A."/>
            <person name="Kalinowski J."/>
            <person name="Ruckert C."/>
        </authorList>
    </citation>
    <scope>NUCLEOTIDE SEQUENCE</scope>
    <source>
        <strain evidence="4">KCTC 32513</strain>
    </source>
</reference>
<dbReference type="Pfam" id="PF03480">
    <property type="entry name" value="DctP"/>
    <property type="match status" value="1"/>
</dbReference>
<dbReference type="Gene3D" id="3.40.190.10">
    <property type="entry name" value="Periplasmic binding protein-like II"/>
    <property type="match status" value="1"/>
</dbReference>
<dbReference type="PANTHER" id="PTHR33376">
    <property type="match status" value="1"/>
</dbReference>
<protein>
    <submittedName>
        <fullName evidence="4">C4-dicarboxylate ABC transporter</fullName>
    </submittedName>
</protein>
<dbReference type="GO" id="GO:0046872">
    <property type="term" value="F:metal ion binding"/>
    <property type="evidence" value="ECO:0007669"/>
    <property type="project" value="UniProtKB-KW"/>
</dbReference>
<sequence length="380" mass="41067">MTRRRDIVLGAGALAAGAGVVGALTGSRGQKTAAAPSAEIGSPNINRGIKQFRMATSWPKDFPGLGIMPERFAKAVRDMSDGTLEVKVYAAGELVGALECFNATSTGAADMYHAAEYYWQGVSPGFNFFTAVPMGMTAVELMGWIDWGGGQEMWHELSARSNIIAFQAGNTGHQTGGWFKKKLTGLEDLRGLRMRMPGLGGRVLSELGATPVLLPGGEIYQALQSGSIDATEWVGPWNDLALGFFREAPNYYVPGFHEPGASLAVGVNLDRWARLTKSEQAIIRHACKSANDQSLGEYTIMNARALETLRDRYGIEPQLMPDDILRAVGQVSDQIVGDIAQSDPLVTKIFDSYLASRNQSARWTEISDGAFIRARTLSRG</sequence>
<keyword evidence="5" id="KW-1185">Reference proteome</keyword>
<dbReference type="GO" id="GO:0031317">
    <property type="term" value="C:tripartite ATP-independent periplasmic transporter complex"/>
    <property type="evidence" value="ECO:0007669"/>
    <property type="project" value="InterPro"/>
</dbReference>
<dbReference type="GO" id="GO:0055085">
    <property type="term" value="P:transmembrane transport"/>
    <property type="evidence" value="ECO:0007669"/>
    <property type="project" value="InterPro"/>
</dbReference>
<dbReference type="CDD" id="cd13604">
    <property type="entry name" value="PBP2_TRAP_ketoacid_lactate_like"/>
    <property type="match status" value="1"/>
</dbReference>
<feature type="binding site" evidence="2">
    <location>
        <position position="195"/>
    </location>
    <ligand>
        <name>substrate</name>
    </ligand>
</feature>
<organism evidence="4 5">
    <name type="scientific">Algimonas arctica</name>
    <dbReference type="NCBI Taxonomy" id="1479486"/>
    <lineage>
        <taxon>Bacteria</taxon>
        <taxon>Pseudomonadati</taxon>
        <taxon>Pseudomonadota</taxon>
        <taxon>Alphaproteobacteria</taxon>
        <taxon>Maricaulales</taxon>
        <taxon>Robiginitomaculaceae</taxon>
        <taxon>Algimonas</taxon>
    </lineage>
</organism>
<dbReference type="PANTHER" id="PTHR33376:SF5">
    <property type="entry name" value="EXTRACYTOPLASMIC SOLUTE RECEPTOR PROTEIN"/>
    <property type="match status" value="1"/>
</dbReference>
<evidence type="ECO:0000256" key="2">
    <source>
        <dbReference type="PIRSR" id="PIRSR039026-1"/>
    </source>
</evidence>
<dbReference type="Proteomes" id="UP000634004">
    <property type="component" value="Unassembled WGS sequence"/>
</dbReference>
<dbReference type="AlphaFoldDB" id="A0A8J3G1B9"/>
<dbReference type="PIRSF" id="PIRSF039026">
    <property type="entry name" value="SiaP"/>
    <property type="match status" value="1"/>
</dbReference>
<dbReference type="NCBIfam" id="NF037995">
    <property type="entry name" value="TRAP_S1"/>
    <property type="match status" value="1"/>
</dbReference>